<feature type="transmembrane region" description="Helical" evidence="2">
    <location>
        <begin position="383"/>
        <end position="403"/>
    </location>
</feature>
<keyword evidence="1" id="KW-0175">Coiled coil</keyword>
<feature type="transmembrane region" description="Helical" evidence="2">
    <location>
        <begin position="327"/>
        <end position="346"/>
    </location>
</feature>
<gene>
    <name evidence="3" type="ORF">SAMN05443638_11073</name>
</gene>
<dbReference type="PANTHER" id="PTHR37305:SF1">
    <property type="entry name" value="MEMBRANE PROTEIN"/>
    <property type="match status" value="1"/>
</dbReference>
<keyword evidence="2" id="KW-1133">Transmembrane helix</keyword>
<sequence>MLLSLIKNETIKILKRGKTWIVFILFILTAIAVLATSIISEKNMIKYNSPEYKISMEKDQLDWINKDIQNAENEIKSNNDDKQTVKKAELHLESLKDNKLECENRIKELEEKIKSGNKSDWKEETKLEIKNLEEEIKNDNIPERYKAKQKKHVENLKYQLENNIKPIEPWEVNGQNYILSFIGFLGSGILIIGISLFMSDIVSGECTPATFKFLLTQPISRGKILFSKLISVILVSLSMILGVELVFFLGVGLTKGFMPSTYLMNYGTKYQFDLSKIVDGTHPLMEVANSGSMIGVNEFVLKALLLQILFIITCCVFVFMISTLFKSSMITMAASISFIIFFTAIINIVGKLKQYAQYFFITYGDSVALLKSNLVLYYNNININISIGVITMIATIVICYLIAHINFIKKDMLI</sequence>
<feature type="transmembrane region" description="Helical" evidence="2">
    <location>
        <begin position="299"/>
        <end position="321"/>
    </location>
</feature>
<dbReference type="Pfam" id="PF12679">
    <property type="entry name" value="ABC2_membrane_2"/>
    <property type="match status" value="1"/>
</dbReference>
<evidence type="ECO:0000256" key="2">
    <source>
        <dbReference type="SAM" id="Phobius"/>
    </source>
</evidence>
<feature type="transmembrane region" description="Helical" evidence="2">
    <location>
        <begin position="20"/>
        <end position="39"/>
    </location>
</feature>
<evidence type="ECO:0000313" key="3">
    <source>
        <dbReference type="EMBL" id="SHE76412.1"/>
    </source>
</evidence>
<name>A0A1M4W611_9CLOT</name>
<keyword evidence="4" id="KW-1185">Reference proteome</keyword>
<dbReference type="GO" id="GO:0140359">
    <property type="term" value="F:ABC-type transporter activity"/>
    <property type="evidence" value="ECO:0007669"/>
    <property type="project" value="InterPro"/>
</dbReference>
<dbReference type="Proteomes" id="UP000184035">
    <property type="component" value="Unassembled WGS sequence"/>
</dbReference>
<dbReference type="STRING" id="1533.SAMN05443638_11073"/>
<evidence type="ECO:0000256" key="1">
    <source>
        <dbReference type="SAM" id="Coils"/>
    </source>
</evidence>
<feature type="coiled-coil region" evidence="1">
    <location>
        <begin position="54"/>
        <end position="119"/>
    </location>
</feature>
<dbReference type="OrthoDB" id="2024038at2"/>
<keyword evidence="2" id="KW-0472">Membrane</keyword>
<feature type="transmembrane region" description="Helical" evidence="2">
    <location>
        <begin position="229"/>
        <end position="254"/>
    </location>
</feature>
<dbReference type="AlphaFoldDB" id="A0A1M4W611"/>
<organism evidence="3 4">
    <name type="scientific">Clostridium fallax</name>
    <dbReference type="NCBI Taxonomy" id="1533"/>
    <lineage>
        <taxon>Bacteria</taxon>
        <taxon>Bacillati</taxon>
        <taxon>Bacillota</taxon>
        <taxon>Clostridia</taxon>
        <taxon>Eubacteriales</taxon>
        <taxon>Clostridiaceae</taxon>
        <taxon>Clostridium</taxon>
    </lineage>
</organism>
<evidence type="ECO:0000313" key="4">
    <source>
        <dbReference type="Proteomes" id="UP000184035"/>
    </source>
</evidence>
<dbReference type="EMBL" id="FQVM01000010">
    <property type="protein sequence ID" value="SHE76412.1"/>
    <property type="molecule type" value="Genomic_DNA"/>
</dbReference>
<accession>A0A1M4W611</accession>
<reference evidence="3 4" key="1">
    <citation type="submission" date="2016-11" db="EMBL/GenBank/DDBJ databases">
        <authorList>
            <person name="Jaros S."/>
            <person name="Januszkiewicz K."/>
            <person name="Wedrychowicz H."/>
        </authorList>
    </citation>
    <scope>NUCLEOTIDE SEQUENCE [LARGE SCALE GENOMIC DNA]</scope>
    <source>
        <strain evidence="3 4">DSM 2631</strain>
    </source>
</reference>
<proteinExistence type="predicted"/>
<dbReference type="RefSeq" id="WP_072895354.1">
    <property type="nucleotide sequence ID" value="NZ_FQVM01000010.1"/>
</dbReference>
<dbReference type="GO" id="GO:0005886">
    <property type="term" value="C:plasma membrane"/>
    <property type="evidence" value="ECO:0007669"/>
    <property type="project" value="UniProtKB-SubCell"/>
</dbReference>
<dbReference type="PANTHER" id="PTHR37305">
    <property type="entry name" value="INTEGRAL MEMBRANE PROTEIN-RELATED"/>
    <property type="match status" value="1"/>
</dbReference>
<feature type="transmembrane region" description="Helical" evidence="2">
    <location>
        <begin position="177"/>
        <end position="198"/>
    </location>
</feature>
<keyword evidence="2" id="KW-0812">Transmembrane</keyword>
<protein>
    <submittedName>
        <fullName evidence="3">ABC-2 type transport system permease protein</fullName>
    </submittedName>
</protein>